<gene>
    <name evidence="12" type="ORF">SAMN04489835_5795</name>
</gene>
<dbReference type="RefSeq" id="WP_083410147.1">
    <property type="nucleotide sequence ID" value="NZ_LT629971.1"/>
</dbReference>
<keyword evidence="4 11" id="KW-0812">Transmembrane</keyword>
<evidence type="ECO:0000256" key="2">
    <source>
        <dbReference type="ARBA" id="ARBA00008149"/>
    </source>
</evidence>
<keyword evidence="3" id="KW-1003">Cell membrane</keyword>
<comment type="similarity">
    <text evidence="2">Belongs to the EccB family.</text>
</comment>
<evidence type="ECO:0000256" key="5">
    <source>
        <dbReference type="ARBA" id="ARBA00022741"/>
    </source>
</evidence>
<dbReference type="Gene3D" id="3.30.2390.20">
    <property type="entry name" value="Type VII secretion system EccB, repeat 1 domain"/>
    <property type="match status" value="1"/>
</dbReference>
<evidence type="ECO:0000313" key="13">
    <source>
        <dbReference type="Proteomes" id="UP000182915"/>
    </source>
</evidence>
<evidence type="ECO:0000256" key="10">
    <source>
        <dbReference type="SAM" id="MobiDB-lite"/>
    </source>
</evidence>
<dbReference type="PANTHER" id="PTHR40765">
    <property type="entry name" value="ESX-2 SECRETION SYSTEM ATPASE ECCB2"/>
    <property type="match status" value="1"/>
</dbReference>
<dbReference type="GO" id="GO:0005524">
    <property type="term" value="F:ATP binding"/>
    <property type="evidence" value="ECO:0007669"/>
    <property type="project" value="UniProtKB-KW"/>
</dbReference>
<evidence type="ECO:0000256" key="1">
    <source>
        <dbReference type="ARBA" id="ARBA00004162"/>
    </source>
</evidence>
<evidence type="ECO:0000313" key="12">
    <source>
        <dbReference type="EMBL" id="SEH92707.1"/>
    </source>
</evidence>
<evidence type="ECO:0000256" key="8">
    <source>
        <dbReference type="ARBA" id="ARBA00022989"/>
    </source>
</evidence>
<sequence>MAEHSSTRLLISGHRFLKRRMAHALVRGDVRMLDDPLRSQSTAMVAGCVLAVIGVAVCAVLAFLQPRGSLGDTTVVMVRDSGALYVRVDDTWHPVPNLASARLVAGAVTPRLVNAAAVAGARRGPAVGIPGAPDMIAAPLSAEQSGWQVCDDAASTTLIVGRDQAPPAASDSILVSARGEGGAATYLLYDGRRARVDLRSPAVVRALRLDSVVPQPVSRALLDTLPEVPEIAAPSIPAAGQPGPAALHGIRVGTVIRVARAGAAELHVVLATGVQRIGEVAADLIRFSQSHGSREIVTVEPGVLGGVPTVDTLPVALFPARPGTVTEPVVCARWRWSDETGAPDTAVTTARAIPLHGATPVRLAQADESGARVDQVTVTPGHSALVRAAGVSGDGARTGTRYLLTEEGVLYGVRDDEAAERLGLSAPPVPAPWPLLAHLPRGPELSVPEASIARDTAGPTS</sequence>
<keyword evidence="8 11" id="KW-1133">Transmembrane helix</keyword>
<feature type="region of interest" description="Disordered" evidence="10">
    <location>
        <begin position="440"/>
        <end position="461"/>
    </location>
</feature>
<comment type="subcellular location">
    <subcellularLocation>
        <location evidence="1">Cell membrane</location>
        <topology evidence="1">Single-pass membrane protein</topology>
    </subcellularLocation>
</comment>
<dbReference type="OrthoDB" id="3847604at2"/>
<dbReference type="InterPro" id="IPR042485">
    <property type="entry name" value="T7SS_EccB_R3"/>
</dbReference>
<dbReference type="InterPro" id="IPR044857">
    <property type="entry name" value="T7SS_EccB_R1"/>
</dbReference>
<name>A0A1H6LV77_MYCRU</name>
<protein>
    <submittedName>
        <fullName evidence="12">Type VII secretion protein EccB</fullName>
    </submittedName>
</protein>
<evidence type="ECO:0000256" key="9">
    <source>
        <dbReference type="ARBA" id="ARBA00023136"/>
    </source>
</evidence>
<keyword evidence="5" id="KW-0547">Nucleotide-binding</keyword>
<reference evidence="13" key="1">
    <citation type="submission" date="2016-10" db="EMBL/GenBank/DDBJ databases">
        <authorList>
            <person name="Varghese N."/>
            <person name="Submissions S."/>
        </authorList>
    </citation>
    <scope>NUCLEOTIDE SEQUENCE [LARGE SCALE GENOMIC DNA]</scope>
    <source>
        <strain evidence="13">DSM 45405</strain>
    </source>
</reference>
<evidence type="ECO:0000256" key="6">
    <source>
        <dbReference type="ARBA" id="ARBA00022801"/>
    </source>
</evidence>
<keyword evidence="13" id="KW-1185">Reference proteome</keyword>
<keyword evidence="9 11" id="KW-0472">Membrane</keyword>
<evidence type="ECO:0000256" key="7">
    <source>
        <dbReference type="ARBA" id="ARBA00022840"/>
    </source>
</evidence>
<dbReference type="STRING" id="370526.SAMN04489835_5795"/>
<evidence type="ECO:0000256" key="4">
    <source>
        <dbReference type="ARBA" id="ARBA00022692"/>
    </source>
</evidence>
<dbReference type="GO" id="GO:0005576">
    <property type="term" value="C:extracellular region"/>
    <property type="evidence" value="ECO:0007669"/>
    <property type="project" value="TreeGrafter"/>
</dbReference>
<feature type="transmembrane region" description="Helical" evidence="11">
    <location>
        <begin position="43"/>
        <end position="64"/>
    </location>
</feature>
<dbReference type="Pfam" id="PF05108">
    <property type="entry name" value="T7SS_ESX1_EccB"/>
    <property type="match status" value="1"/>
</dbReference>
<dbReference type="Gene3D" id="2.40.50.910">
    <property type="entry name" value="Type VII secretion system EccB, repeat 3 domain"/>
    <property type="match status" value="1"/>
</dbReference>
<keyword evidence="6" id="KW-0378">Hydrolase</keyword>
<evidence type="ECO:0000256" key="3">
    <source>
        <dbReference type="ARBA" id="ARBA00022475"/>
    </source>
</evidence>
<organism evidence="12 13">
    <name type="scientific">Mycolicibacterium rutilum</name>
    <name type="common">Mycobacterium rutilum</name>
    <dbReference type="NCBI Taxonomy" id="370526"/>
    <lineage>
        <taxon>Bacteria</taxon>
        <taxon>Bacillati</taxon>
        <taxon>Actinomycetota</taxon>
        <taxon>Actinomycetes</taxon>
        <taxon>Mycobacteriales</taxon>
        <taxon>Mycobacteriaceae</taxon>
        <taxon>Mycolicibacterium</taxon>
    </lineage>
</organism>
<dbReference type="GO" id="GO:0005886">
    <property type="term" value="C:plasma membrane"/>
    <property type="evidence" value="ECO:0007669"/>
    <property type="project" value="UniProtKB-SubCell"/>
</dbReference>
<evidence type="ECO:0000256" key="11">
    <source>
        <dbReference type="SAM" id="Phobius"/>
    </source>
</evidence>
<dbReference type="GO" id="GO:0016787">
    <property type="term" value="F:hydrolase activity"/>
    <property type="evidence" value="ECO:0007669"/>
    <property type="project" value="UniProtKB-KW"/>
</dbReference>
<accession>A0A1H6LV77</accession>
<proteinExistence type="inferred from homology"/>
<dbReference type="InterPro" id="IPR007795">
    <property type="entry name" value="T7SS_EccB"/>
</dbReference>
<keyword evidence="7" id="KW-0067">ATP-binding</keyword>
<dbReference type="Proteomes" id="UP000182915">
    <property type="component" value="Chromosome I"/>
</dbReference>
<dbReference type="EMBL" id="LT629971">
    <property type="protein sequence ID" value="SEH92707.1"/>
    <property type="molecule type" value="Genomic_DNA"/>
</dbReference>
<dbReference type="PANTHER" id="PTHR40765:SF2">
    <property type="entry name" value="ESX-2 SECRETION SYSTEM ATPASE ECCB2"/>
    <property type="match status" value="1"/>
</dbReference>
<dbReference type="NCBIfam" id="TIGR03919">
    <property type="entry name" value="T7SS_EccB"/>
    <property type="match status" value="1"/>
</dbReference>
<dbReference type="AlphaFoldDB" id="A0A1H6LV77"/>